<reference evidence="11 12" key="1">
    <citation type="submission" date="2018-06" db="EMBL/GenBank/DDBJ databases">
        <authorList>
            <consortium name="Pathogen Informatics"/>
            <person name="Doyle S."/>
        </authorList>
    </citation>
    <scope>NUCLEOTIDE SEQUENCE [LARGE SCALE GENOMIC DNA]</scope>
    <source>
        <strain evidence="11 12">NCTC13294</strain>
    </source>
</reference>
<dbReference type="PANTHER" id="PTHR30489">
    <property type="entry name" value="LIPOPROTEIN-RELEASING SYSTEM TRANSMEMBRANE PROTEIN LOLE"/>
    <property type="match status" value="1"/>
</dbReference>
<dbReference type="GO" id="GO:0098797">
    <property type="term" value="C:plasma membrane protein complex"/>
    <property type="evidence" value="ECO:0007669"/>
    <property type="project" value="TreeGrafter"/>
</dbReference>
<evidence type="ECO:0000256" key="7">
    <source>
        <dbReference type="ARBA" id="ARBA00023136"/>
    </source>
</evidence>
<keyword evidence="7 8" id="KW-0472">Membrane</keyword>
<comment type="similarity">
    <text evidence="2">Belongs to the ABC-4 integral membrane protein family. LolC/E subfamily.</text>
</comment>
<keyword evidence="5 8" id="KW-0812">Transmembrane</keyword>
<keyword evidence="11" id="KW-0449">Lipoprotein</keyword>
<dbReference type="Pfam" id="PF12704">
    <property type="entry name" value="MacB_PCD"/>
    <property type="match status" value="1"/>
</dbReference>
<evidence type="ECO:0000313" key="11">
    <source>
        <dbReference type="EMBL" id="SUX17443.1"/>
    </source>
</evidence>
<evidence type="ECO:0000256" key="8">
    <source>
        <dbReference type="SAM" id="Phobius"/>
    </source>
</evidence>
<dbReference type="NCBIfam" id="TIGR02212">
    <property type="entry name" value="lolCE"/>
    <property type="match status" value="1"/>
</dbReference>
<dbReference type="AlphaFoldDB" id="A0A381DWQ5"/>
<dbReference type="InterPro" id="IPR003838">
    <property type="entry name" value="ABC3_permease_C"/>
</dbReference>
<sequence>MQLLPFKIGLRYSYARSGARFIGLNAILAVIGITIGIAALIVVLSVMNGVVTQVRDKMLSMTSHAMLRSDDGTGVIPPEFDPAQYLANRPELIAYAPYVQGQGLIGDSERFQGVVLQGVDPNEEGKVSKTFANLNPDMAAQLQAGDYNLILGEVLAKQINAKPGDKVTIIVPQVTASAAGLLPRIKRFTLIGTFSSGHYAFDNGVALVNLKDAAKLLQLPDGITGYHIMLHDPMQAPLVRDALNPELPPGVYASDWSLDNASYFSAVQTEKHAMFIILCLIVMVAAFGLLSSMYMVVTEKRRDIAILRTMGMTRRQIGRIFLTQGLTFGALGTVLGVSLGILIAINVPAIMAFLEKHTGYALPAQMYFINELPAKIDPAVISGISIVTLVLTLLFSVIPAMMAARTEPARALSHE</sequence>
<feature type="transmembrane region" description="Helical" evidence="8">
    <location>
        <begin position="21"/>
        <end position="47"/>
    </location>
</feature>
<evidence type="ECO:0000256" key="2">
    <source>
        <dbReference type="ARBA" id="ARBA00005236"/>
    </source>
</evidence>
<keyword evidence="12" id="KW-1185">Reference proteome</keyword>
<dbReference type="InterPro" id="IPR025857">
    <property type="entry name" value="MacB_PCD"/>
</dbReference>
<dbReference type="OrthoDB" id="9808461at2"/>
<accession>A0A381DWQ5</accession>
<feature type="transmembrane region" description="Helical" evidence="8">
    <location>
        <begin position="380"/>
        <end position="404"/>
    </location>
</feature>
<organism evidence="11 12">
    <name type="scientific">Cardiobacterium valvarum</name>
    <dbReference type="NCBI Taxonomy" id="194702"/>
    <lineage>
        <taxon>Bacteria</taxon>
        <taxon>Pseudomonadati</taxon>
        <taxon>Pseudomonadota</taxon>
        <taxon>Gammaproteobacteria</taxon>
        <taxon>Cardiobacteriales</taxon>
        <taxon>Cardiobacteriaceae</taxon>
        <taxon>Cardiobacterium</taxon>
    </lineage>
</organism>
<evidence type="ECO:0000256" key="3">
    <source>
        <dbReference type="ARBA" id="ARBA00022448"/>
    </source>
</evidence>
<comment type="subcellular location">
    <subcellularLocation>
        <location evidence="1">Cell membrane</location>
        <topology evidence="1">Multi-pass membrane protein</topology>
    </subcellularLocation>
</comment>
<evidence type="ECO:0000313" key="12">
    <source>
        <dbReference type="Proteomes" id="UP000254572"/>
    </source>
</evidence>
<feature type="transmembrane region" description="Helical" evidence="8">
    <location>
        <begin position="318"/>
        <end position="345"/>
    </location>
</feature>
<dbReference type="InterPro" id="IPR051447">
    <property type="entry name" value="Lipoprotein-release_system"/>
</dbReference>
<dbReference type="GO" id="GO:0044874">
    <property type="term" value="P:lipoprotein localization to outer membrane"/>
    <property type="evidence" value="ECO:0007669"/>
    <property type="project" value="TreeGrafter"/>
</dbReference>
<dbReference type="GO" id="GO:0042953">
    <property type="term" value="P:lipoprotein transport"/>
    <property type="evidence" value="ECO:0007669"/>
    <property type="project" value="InterPro"/>
</dbReference>
<evidence type="ECO:0000259" key="10">
    <source>
        <dbReference type="Pfam" id="PF12704"/>
    </source>
</evidence>
<keyword evidence="3" id="KW-0813">Transport</keyword>
<dbReference type="RefSeq" id="WP_115610413.1">
    <property type="nucleotide sequence ID" value="NZ_JBHLZC010000001.1"/>
</dbReference>
<feature type="domain" description="MacB-like periplasmic core" evidence="10">
    <location>
        <begin position="27"/>
        <end position="244"/>
    </location>
</feature>
<protein>
    <submittedName>
        <fullName evidence="11">Lipoprotein-releasing system transmembrane protein lolC</fullName>
    </submittedName>
</protein>
<evidence type="ECO:0000256" key="6">
    <source>
        <dbReference type="ARBA" id="ARBA00022989"/>
    </source>
</evidence>
<name>A0A381DWQ5_9GAMM</name>
<dbReference type="PANTHER" id="PTHR30489:SF0">
    <property type="entry name" value="LIPOPROTEIN-RELEASING SYSTEM TRANSMEMBRANE PROTEIN LOLE"/>
    <property type="match status" value="1"/>
</dbReference>
<feature type="transmembrane region" description="Helical" evidence="8">
    <location>
        <begin position="273"/>
        <end position="297"/>
    </location>
</feature>
<keyword evidence="6 8" id="KW-1133">Transmembrane helix</keyword>
<evidence type="ECO:0000256" key="1">
    <source>
        <dbReference type="ARBA" id="ARBA00004651"/>
    </source>
</evidence>
<proteinExistence type="inferred from homology"/>
<feature type="domain" description="ABC3 transporter permease C-terminal" evidence="9">
    <location>
        <begin position="275"/>
        <end position="408"/>
    </location>
</feature>
<dbReference type="EMBL" id="UFUW01000001">
    <property type="protein sequence ID" value="SUX17443.1"/>
    <property type="molecule type" value="Genomic_DNA"/>
</dbReference>
<gene>
    <name evidence="11" type="primary">lolC</name>
    <name evidence="11" type="ORF">NCTC13294_00049</name>
</gene>
<dbReference type="Pfam" id="PF02687">
    <property type="entry name" value="FtsX"/>
    <property type="match status" value="1"/>
</dbReference>
<evidence type="ECO:0000256" key="5">
    <source>
        <dbReference type="ARBA" id="ARBA00022692"/>
    </source>
</evidence>
<dbReference type="InterPro" id="IPR011925">
    <property type="entry name" value="LolCE_TM"/>
</dbReference>
<dbReference type="Proteomes" id="UP000254572">
    <property type="component" value="Unassembled WGS sequence"/>
</dbReference>
<keyword evidence="4" id="KW-1003">Cell membrane</keyword>
<evidence type="ECO:0000259" key="9">
    <source>
        <dbReference type="Pfam" id="PF02687"/>
    </source>
</evidence>
<evidence type="ECO:0000256" key="4">
    <source>
        <dbReference type="ARBA" id="ARBA00022475"/>
    </source>
</evidence>